<dbReference type="CDD" id="cd00038">
    <property type="entry name" value="CAP_ED"/>
    <property type="match status" value="1"/>
</dbReference>
<organism evidence="2 3">
    <name type="scientific">Mucilaginibacter gossypii</name>
    <dbReference type="NCBI Taxonomy" id="551996"/>
    <lineage>
        <taxon>Bacteria</taxon>
        <taxon>Pseudomonadati</taxon>
        <taxon>Bacteroidota</taxon>
        <taxon>Sphingobacteriia</taxon>
        <taxon>Sphingobacteriales</taxon>
        <taxon>Sphingobacteriaceae</taxon>
        <taxon>Mucilaginibacter</taxon>
    </lineage>
</organism>
<dbReference type="InterPro" id="IPR018490">
    <property type="entry name" value="cNMP-bd_dom_sf"/>
</dbReference>
<name>A0A1G8N9V5_9SPHI</name>
<evidence type="ECO:0000313" key="2">
    <source>
        <dbReference type="EMBL" id="SDI76847.1"/>
    </source>
</evidence>
<dbReference type="InterPro" id="IPR000595">
    <property type="entry name" value="cNMP-bd_dom"/>
</dbReference>
<dbReference type="Pfam" id="PF00027">
    <property type="entry name" value="cNMP_binding"/>
    <property type="match status" value="1"/>
</dbReference>
<dbReference type="GO" id="GO:0016301">
    <property type="term" value="F:kinase activity"/>
    <property type="evidence" value="ECO:0007669"/>
    <property type="project" value="UniProtKB-KW"/>
</dbReference>
<gene>
    <name evidence="2" type="ORF">SAMN05192573_1327</name>
</gene>
<keyword evidence="2" id="KW-0808">Transferase</keyword>
<dbReference type="EMBL" id="FNCG01000032">
    <property type="protein sequence ID" value="SDI76847.1"/>
    <property type="molecule type" value="Genomic_DNA"/>
</dbReference>
<dbReference type="STRING" id="551996.SAMN05192573_1327"/>
<evidence type="ECO:0000259" key="1">
    <source>
        <dbReference type="PROSITE" id="PS50042"/>
    </source>
</evidence>
<dbReference type="AlphaFoldDB" id="A0A1G8N9V5"/>
<dbReference type="SUPFAM" id="SSF51206">
    <property type="entry name" value="cAMP-binding domain-like"/>
    <property type="match status" value="1"/>
</dbReference>
<dbReference type="Proteomes" id="UP000199705">
    <property type="component" value="Unassembled WGS sequence"/>
</dbReference>
<feature type="domain" description="Cyclic nucleotide-binding" evidence="1">
    <location>
        <begin position="22"/>
        <end position="62"/>
    </location>
</feature>
<keyword evidence="3" id="KW-1185">Reference proteome</keyword>
<dbReference type="PROSITE" id="PS50042">
    <property type="entry name" value="CNMP_BINDING_3"/>
    <property type="match status" value="1"/>
</dbReference>
<evidence type="ECO:0000313" key="3">
    <source>
        <dbReference type="Proteomes" id="UP000199705"/>
    </source>
</evidence>
<dbReference type="RefSeq" id="WP_143020911.1">
    <property type="nucleotide sequence ID" value="NZ_FNCG01000032.1"/>
</dbReference>
<proteinExistence type="predicted"/>
<sequence length="216" mass="25015">MMDLKSKYGFSLIEFINRDLQLDEYTINLISDNCKELTFAKGDIILKQGEVSKYAYFIVSGEGRSFYTDFTGKTTTWLFHFNNASSNIKNLFMVDYKSFLTGKPGTLGIETLSEVKAVRLSYKQVRFLLKHSPSYEKWTRLLNEKVFIVAYNRVFTLLTMNATQRYEKLLAEEPHLLILFSNYYIASYLNITPQSLSRIRKNLVKIPISGHGQVSH</sequence>
<reference evidence="3" key="1">
    <citation type="submission" date="2016-10" db="EMBL/GenBank/DDBJ databases">
        <authorList>
            <person name="Varghese N."/>
            <person name="Submissions S."/>
        </authorList>
    </citation>
    <scope>NUCLEOTIDE SEQUENCE [LARGE SCALE GENOMIC DNA]</scope>
    <source>
        <strain evidence="3">Gh-67</strain>
    </source>
</reference>
<protein>
    <submittedName>
        <fullName evidence="2">cAMP-binding domain of CRP or a regulatory subunit of cAMP-dependent protein kinases</fullName>
    </submittedName>
</protein>
<dbReference type="Gene3D" id="2.60.120.10">
    <property type="entry name" value="Jelly Rolls"/>
    <property type="match status" value="1"/>
</dbReference>
<accession>A0A1G8N9V5</accession>
<keyword evidence="2" id="KW-0418">Kinase</keyword>
<dbReference type="InterPro" id="IPR014710">
    <property type="entry name" value="RmlC-like_jellyroll"/>
</dbReference>